<organism evidence="2 3">
    <name type="scientific">Methanothermobacter marburgensis (strain ATCC BAA-927 / DSM 2133 / JCM 14651 / NBRC 100331 / OCM 82 / Marburg)</name>
    <name type="common">Methanobacterium thermoautotrophicum</name>
    <dbReference type="NCBI Taxonomy" id="79929"/>
    <lineage>
        <taxon>Archaea</taxon>
        <taxon>Methanobacteriati</taxon>
        <taxon>Methanobacteriota</taxon>
        <taxon>Methanomada group</taxon>
        <taxon>Methanobacteria</taxon>
        <taxon>Methanobacteriales</taxon>
        <taxon>Methanobacteriaceae</taxon>
        <taxon>Methanothermobacter</taxon>
    </lineage>
</organism>
<reference key="1">
    <citation type="submission" date="2009-08" db="EMBL/GenBank/DDBJ databases">
        <title>The genome sequence of Methanothermobacter marburgensis.</title>
        <authorList>
            <person name="Kaster A."/>
            <person name="Seedorf H."/>
            <person name="Goenrich M."/>
            <person name="Wiezer A."/>
            <person name="Liesegang H."/>
            <person name="Thauer R."/>
            <person name="Gottschalk G."/>
        </authorList>
    </citation>
    <scope>NUCLEOTIDE SEQUENCE</scope>
    <source>
        <strain>Marburg</strain>
    </source>
</reference>
<feature type="transmembrane region" description="Helical" evidence="1">
    <location>
        <begin position="69"/>
        <end position="87"/>
    </location>
</feature>
<sequence>MHEYILSFAAGIFSALSPCIIPVVPVLFFEAVMGDKKQISLFSAGFATVFLSVILLTAVFTAAVNHYLLYLRIPASIVIILMGVWLLSEKPLFSFRVPSTENHLLLGFLTALAWSPCYSPYLVTVIAYSALETGRFILNMLLYTAGLSAVLIALVLMAEQPFKRFMERTGDLRKFGGSMIIAAGIYMLYQLIG</sequence>
<dbReference type="PANTHER" id="PTHR31272">
    <property type="entry name" value="CYTOCHROME C-TYPE BIOGENESIS PROTEIN HI_1454-RELATED"/>
    <property type="match status" value="1"/>
</dbReference>
<keyword evidence="3" id="KW-1185">Reference proteome</keyword>
<feature type="transmembrane region" description="Helical" evidence="1">
    <location>
        <begin position="136"/>
        <end position="155"/>
    </location>
</feature>
<dbReference type="RefSeq" id="WP_013295155.1">
    <property type="nucleotide sequence ID" value="NC_014408.1"/>
</dbReference>
<dbReference type="Proteomes" id="UP000000345">
    <property type="component" value="Chromosome"/>
</dbReference>
<feature type="transmembrane region" description="Helical" evidence="1">
    <location>
        <begin position="41"/>
        <end position="63"/>
    </location>
</feature>
<gene>
    <name evidence="2" type="ordered locus">MTBMA_c03220</name>
</gene>
<dbReference type="GeneID" id="77399105"/>
<dbReference type="HOGENOM" id="CLU_053225_4_1_2"/>
<keyword evidence="1" id="KW-1133">Transmembrane helix</keyword>
<dbReference type="OrthoDB" id="115386at2157"/>
<reference evidence="2 3" key="2">
    <citation type="journal article" date="2010" name="J. Bacteriol.">
        <title>Complete genome sequence of Methanothermobacter marburgensis, a methanoarchaeon model organism.</title>
        <authorList>
            <person name="Liesegang H."/>
            <person name="Kaster A.K."/>
            <person name="Wiezer A."/>
            <person name="Goenrich M."/>
            <person name="Wollherr A."/>
            <person name="Seedorf H."/>
            <person name="Gottschalk G."/>
            <person name="Thauer R.K."/>
        </authorList>
    </citation>
    <scope>NUCLEOTIDE SEQUENCE [LARGE SCALE GENOMIC DNA]</scope>
    <source>
        <strain evidence="3">ATCC BAA-927 / DSM 2133 / JCM 14651 / NBRC 100331 / OCM 82 / Marburg</strain>
    </source>
</reference>
<dbReference type="PANTHER" id="PTHR31272:SF9">
    <property type="entry name" value="BLL1027 PROTEIN"/>
    <property type="match status" value="1"/>
</dbReference>
<dbReference type="STRING" id="79929.MTBMA_c03220"/>
<evidence type="ECO:0000256" key="1">
    <source>
        <dbReference type="SAM" id="Phobius"/>
    </source>
</evidence>
<dbReference type="EMBL" id="CP001710">
    <property type="protein sequence ID" value="ADL57928.1"/>
    <property type="molecule type" value="Genomic_DNA"/>
</dbReference>
<dbReference type="InterPro" id="IPR051790">
    <property type="entry name" value="Cytochrome_c-biogenesis_DsbD"/>
</dbReference>
<evidence type="ECO:0000313" key="3">
    <source>
        <dbReference type="Proteomes" id="UP000000345"/>
    </source>
</evidence>
<accession>D9PUN0</accession>
<feature type="transmembrane region" description="Helical" evidence="1">
    <location>
        <begin position="108"/>
        <end position="130"/>
    </location>
</feature>
<name>D9PUN0_METTM</name>
<feature type="transmembrane region" description="Helical" evidence="1">
    <location>
        <begin position="6"/>
        <end position="29"/>
    </location>
</feature>
<feature type="transmembrane region" description="Helical" evidence="1">
    <location>
        <begin position="175"/>
        <end position="192"/>
    </location>
</feature>
<dbReference type="AlphaFoldDB" id="D9PUN0"/>
<evidence type="ECO:0000313" key="2">
    <source>
        <dbReference type="EMBL" id="ADL57928.1"/>
    </source>
</evidence>
<protein>
    <submittedName>
        <fullName evidence="2">Predicted cytochrome C-type biogenesis protein</fullName>
    </submittedName>
</protein>
<dbReference type="KEGG" id="mmg:MTBMA_c03220"/>
<dbReference type="GeneID" id="9704028"/>
<keyword evidence="1" id="KW-0472">Membrane</keyword>
<keyword evidence="1" id="KW-0812">Transmembrane</keyword>
<dbReference type="PaxDb" id="79929-MTBMA_c03220"/>
<proteinExistence type="predicted"/>